<evidence type="ECO:0000313" key="8">
    <source>
        <dbReference type="Ensembl" id="ENSTGUP00000018477.1"/>
    </source>
</evidence>
<keyword evidence="7" id="KW-0812">Transmembrane</keyword>
<evidence type="ECO:0000256" key="4">
    <source>
        <dbReference type="ARBA" id="ARBA00022685"/>
    </source>
</evidence>
<keyword evidence="3" id="KW-0964">Secreted</keyword>
<accession>A0A674G7P3</accession>
<dbReference type="GO" id="GO:0007186">
    <property type="term" value="P:G protein-coupled receptor signaling pathway"/>
    <property type="evidence" value="ECO:0007669"/>
    <property type="project" value="TreeGrafter"/>
</dbReference>
<evidence type="ECO:0000256" key="3">
    <source>
        <dbReference type="ARBA" id="ARBA00022525"/>
    </source>
</evidence>
<keyword evidence="7" id="KW-1133">Transmembrane helix</keyword>
<dbReference type="PRINTS" id="PR01888">
    <property type="entry name" value="NROPEPTIDEBW"/>
</dbReference>
<keyword evidence="7" id="KW-0472">Membrane</keyword>
<sequence>MLTDAWDLSGGAWGALVLLGLMLPAAPAGAWYKHVASPRYHTVGRASGLLMGVRRSPYLWRRELPAEPLRYPGTSGGDSPPSPGQSPPAAGPAPPPPGPGRLLQRLLRRGWGWGGPRPTPARPPPGPRQPQVTQRSGPGGTGGNRGERAVRGAPGCSGMLLRDAPGCSGMLRDAPGCSGLLLRDAPGCSGILLRDALGCSGMLRDAIPARDVEPAHSAAPRGLGGHQVTGSVEPCRGFIGKLGFREPWRVSLGKCVFVGLHFAFRAQTDRDEVAKVRLDKAWSNLV</sequence>
<dbReference type="Proteomes" id="UP000007754">
    <property type="component" value="Chromosome 14"/>
</dbReference>
<dbReference type="InterPro" id="IPR013297">
    <property type="entry name" value="Neuropept_BW_pre"/>
</dbReference>
<reference evidence="8" key="2">
    <citation type="submission" date="2025-08" db="UniProtKB">
        <authorList>
            <consortium name="Ensembl"/>
        </authorList>
    </citation>
    <scope>IDENTIFICATION</scope>
</reference>
<evidence type="ECO:0008006" key="10">
    <source>
        <dbReference type="Google" id="ProtNLM"/>
    </source>
</evidence>
<keyword evidence="5" id="KW-0732">Signal</keyword>
<feature type="transmembrane region" description="Helical" evidence="7">
    <location>
        <begin position="12"/>
        <end position="32"/>
    </location>
</feature>
<evidence type="ECO:0000313" key="9">
    <source>
        <dbReference type="Proteomes" id="UP000007754"/>
    </source>
</evidence>
<evidence type="ECO:0000256" key="6">
    <source>
        <dbReference type="SAM" id="MobiDB-lite"/>
    </source>
</evidence>
<dbReference type="PANTHER" id="PTHR28553">
    <property type="entry name" value="NEUROPEPTIDE B"/>
    <property type="match status" value="1"/>
</dbReference>
<name>A0A674G7P3_TAEGU</name>
<proteinExistence type="inferred from homology"/>
<dbReference type="GeneTree" id="ENSGT00940000167821"/>
<dbReference type="Ensembl" id="ENSTGUT00000043956.1">
    <property type="protein sequence ID" value="ENSTGUP00000018477.1"/>
    <property type="gene ID" value="ENSTGUG00000024262.1"/>
</dbReference>
<dbReference type="GO" id="GO:0005576">
    <property type="term" value="C:extracellular region"/>
    <property type="evidence" value="ECO:0007669"/>
    <property type="project" value="UniProtKB-SubCell"/>
</dbReference>
<dbReference type="PANTHER" id="PTHR28553:SF2">
    <property type="entry name" value="NEUROPEPTIDE W"/>
    <property type="match status" value="1"/>
</dbReference>
<evidence type="ECO:0000256" key="5">
    <source>
        <dbReference type="ARBA" id="ARBA00022729"/>
    </source>
</evidence>
<evidence type="ECO:0000256" key="1">
    <source>
        <dbReference type="ARBA" id="ARBA00004613"/>
    </source>
</evidence>
<reference evidence="8" key="3">
    <citation type="submission" date="2025-09" db="UniProtKB">
        <authorList>
            <consortium name="Ensembl"/>
        </authorList>
    </citation>
    <scope>IDENTIFICATION</scope>
</reference>
<feature type="region of interest" description="Disordered" evidence="6">
    <location>
        <begin position="69"/>
        <end position="154"/>
    </location>
</feature>
<keyword evidence="9" id="KW-1185">Reference proteome</keyword>
<dbReference type="InParanoid" id="A0A674G7P3"/>
<evidence type="ECO:0000256" key="2">
    <source>
        <dbReference type="ARBA" id="ARBA00005292"/>
    </source>
</evidence>
<dbReference type="GO" id="GO:0007631">
    <property type="term" value="P:feeding behavior"/>
    <property type="evidence" value="ECO:0007669"/>
    <property type="project" value="TreeGrafter"/>
</dbReference>
<keyword evidence="4" id="KW-0165">Cleavage on pair of basic residues</keyword>
<dbReference type="GO" id="GO:0001664">
    <property type="term" value="F:G protein-coupled receptor binding"/>
    <property type="evidence" value="ECO:0007669"/>
    <property type="project" value="InterPro"/>
</dbReference>
<evidence type="ECO:0000256" key="7">
    <source>
        <dbReference type="SAM" id="Phobius"/>
    </source>
</evidence>
<organism evidence="8 9">
    <name type="scientific">Taeniopygia guttata</name>
    <name type="common">Zebra finch</name>
    <name type="synonym">Poephila guttata</name>
    <dbReference type="NCBI Taxonomy" id="59729"/>
    <lineage>
        <taxon>Eukaryota</taxon>
        <taxon>Metazoa</taxon>
        <taxon>Chordata</taxon>
        <taxon>Craniata</taxon>
        <taxon>Vertebrata</taxon>
        <taxon>Euteleostomi</taxon>
        <taxon>Archelosauria</taxon>
        <taxon>Archosauria</taxon>
        <taxon>Dinosauria</taxon>
        <taxon>Saurischia</taxon>
        <taxon>Theropoda</taxon>
        <taxon>Coelurosauria</taxon>
        <taxon>Aves</taxon>
        <taxon>Neognathae</taxon>
        <taxon>Neoaves</taxon>
        <taxon>Telluraves</taxon>
        <taxon>Australaves</taxon>
        <taxon>Passeriformes</taxon>
        <taxon>Passeroidea</taxon>
        <taxon>Estrildidae</taxon>
        <taxon>Estrildinae</taxon>
        <taxon>Taeniopygia</taxon>
    </lineage>
</organism>
<protein>
    <recommendedName>
        <fullName evidence="10">Neuropeptide W</fullName>
    </recommendedName>
</protein>
<dbReference type="Pfam" id="PF15180">
    <property type="entry name" value="NPBW"/>
    <property type="match status" value="1"/>
</dbReference>
<reference evidence="8 9" key="1">
    <citation type="journal article" date="2010" name="Nature">
        <title>The genome of a songbird.</title>
        <authorList>
            <person name="Warren W.C."/>
            <person name="Clayton D.F."/>
            <person name="Ellegren H."/>
            <person name="Arnold A.P."/>
            <person name="Hillier L.W."/>
            <person name="Kunstner A."/>
            <person name="Searle S."/>
            <person name="White S."/>
            <person name="Vilella A.J."/>
            <person name="Fairley S."/>
            <person name="Heger A."/>
            <person name="Kong L."/>
            <person name="Ponting C.P."/>
            <person name="Jarvis E.D."/>
            <person name="Mello C.V."/>
            <person name="Minx P."/>
            <person name="Lovell P."/>
            <person name="Velho T.A."/>
            <person name="Ferris M."/>
            <person name="Balakrishnan C.N."/>
            <person name="Sinha S."/>
            <person name="Blatti C."/>
            <person name="London S.E."/>
            <person name="Li Y."/>
            <person name="Lin Y.C."/>
            <person name="George J."/>
            <person name="Sweedler J."/>
            <person name="Southey B."/>
            <person name="Gunaratne P."/>
            <person name="Watson M."/>
            <person name="Nam K."/>
            <person name="Backstrom N."/>
            <person name="Smeds L."/>
            <person name="Nabholz B."/>
            <person name="Itoh Y."/>
            <person name="Whitney O."/>
            <person name="Pfenning A.R."/>
            <person name="Howard J."/>
            <person name="Volker M."/>
            <person name="Skinner B.M."/>
            <person name="Griffin D.K."/>
            <person name="Ye L."/>
            <person name="McLaren W.M."/>
            <person name="Flicek P."/>
            <person name="Quesada V."/>
            <person name="Velasco G."/>
            <person name="Lopez-Otin C."/>
            <person name="Puente X.S."/>
            <person name="Olender T."/>
            <person name="Lancet D."/>
            <person name="Smit A.F."/>
            <person name="Hubley R."/>
            <person name="Konkel M.K."/>
            <person name="Walker J.A."/>
            <person name="Batzer M.A."/>
            <person name="Gu W."/>
            <person name="Pollock D.D."/>
            <person name="Chen L."/>
            <person name="Cheng Z."/>
            <person name="Eichler E.E."/>
            <person name="Stapley J."/>
            <person name="Slate J."/>
            <person name="Ekblom R."/>
            <person name="Birkhead T."/>
            <person name="Burke T."/>
            <person name="Burt D."/>
            <person name="Scharff C."/>
            <person name="Adam I."/>
            <person name="Richard H."/>
            <person name="Sultan M."/>
            <person name="Soldatov A."/>
            <person name="Lehrach H."/>
            <person name="Edwards S.V."/>
            <person name="Yang S.P."/>
            <person name="Li X."/>
            <person name="Graves T."/>
            <person name="Fulton L."/>
            <person name="Nelson J."/>
            <person name="Chinwalla A."/>
            <person name="Hou S."/>
            <person name="Mardis E.R."/>
            <person name="Wilson R.K."/>
        </authorList>
    </citation>
    <scope>NUCLEOTIDE SEQUENCE [LARGE SCALE GENOMIC DNA]</scope>
</reference>
<comment type="similarity">
    <text evidence="2">Belongs to the neuropeptide B/W family.</text>
</comment>
<feature type="compositionally biased region" description="Pro residues" evidence="6">
    <location>
        <begin position="80"/>
        <end position="99"/>
    </location>
</feature>
<comment type="subcellular location">
    <subcellularLocation>
        <location evidence="1">Secreted</location>
    </subcellularLocation>
</comment>
<dbReference type="AlphaFoldDB" id="A0A674G7P3"/>
<feature type="compositionally biased region" description="Pro residues" evidence="6">
    <location>
        <begin position="117"/>
        <end position="128"/>
    </location>
</feature>